<dbReference type="Proteomes" id="UP001165064">
    <property type="component" value="Unassembled WGS sequence"/>
</dbReference>
<organism evidence="1 2">
    <name type="scientific">Ambrosiozyma monospora</name>
    <name type="common">Yeast</name>
    <name type="synonym">Endomycopsis monosporus</name>
    <dbReference type="NCBI Taxonomy" id="43982"/>
    <lineage>
        <taxon>Eukaryota</taxon>
        <taxon>Fungi</taxon>
        <taxon>Dikarya</taxon>
        <taxon>Ascomycota</taxon>
        <taxon>Saccharomycotina</taxon>
        <taxon>Pichiomycetes</taxon>
        <taxon>Pichiales</taxon>
        <taxon>Pichiaceae</taxon>
        <taxon>Ambrosiozyma</taxon>
    </lineage>
</organism>
<sequence>MNETYFSNPEHFGMMIPKQEGFEKTKFTTRNSGETITESHKPKKKKRKTPMSEAEKEKRREYARWYRLKKKEEQEEGYVPMPVVKVKKVLSYPLSDFHHFTGIPEYAKYSLYPEEENNHKVATTTLKTFITRDVDFTDHALLRSCHYFFAKLFEAEAGPVGYLTFNQAIPFWLLYGHLFLSPRGAQKPEVYEIVCFRYKRQYIYKREPSITGVRKPKRSRSILEPKDINPVQKHQRILVGVSRVSPSSIESNQIIESQSQPSGVEEKAGICKAGFKMVFDYDKKVIYFIKKGNKHNHGLDEIVADTIGIAVKNYLRILKTESSFQAGKSNMLRFFGVSELIKSEDADVTNDRTYLVSPEIRDLARFYGIHLVPSYCSSNVKKISPSDTSLNKLITPSLPTAGNDPSLNLNGMLEFLPNTVGRVQDDLYQMQKIYMERNSENDAKTDMKKLIAYNGHAISTLVNNHIYFLNKAGIHQGLTETNMLLAMERLFDGVAKEN</sequence>
<evidence type="ECO:0000313" key="2">
    <source>
        <dbReference type="Proteomes" id="UP001165064"/>
    </source>
</evidence>
<accession>A0ACB5SU08</accession>
<evidence type="ECO:0000313" key="1">
    <source>
        <dbReference type="EMBL" id="GME72951.1"/>
    </source>
</evidence>
<proteinExistence type="predicted"/>
<keyword evidence="2" id="KW-1185">Reference proteome</keyword>
<gene>
    <name evidence="1" type="ORF">Amon02_000119900</name>
</gene>
<dbReference type="EMBL" id="BSXS01000552">
    <property type="protein sequence ID" value="GME72951.1"/>
    <property type="molecule type" value="Genomic_DNA"/>
</dbReference>
<name>A0ACB5SU08_AMBMO</name>
<comment type="caution">
    <text evidence="1">The sequence shown here is derived from an EMBL/GenBank/DDBJ whole genome shotgun (WGS) entry which is preliminary data.</text>
</comment>
<protein>
    <submittedName>
        <fullName evidence="1">Unnamed protein product</fullName>
    </submittedName>
</protein>
<reference evidence="1" key="1">
    <citation type="submission" date="2023-04" db="EMBL/GenBank/DDBJ databases">
        <title>Ambrosiozyma monospora NBRC 10751.</title>
        <authorList>
            <person name="Ichikawa N."/>
            <person name="Sato H."/>
            <person name="Tonouchi N."/>
        </authorList>
    </citation>
    <scope>NUCLEOTIDE SEQUENCE</scope>
    <source>
        <strain evidence="1">NBRC 10751</strain>
    </source>
</reference>